<comment type="caution">
    <text evidence="3">The sequence shown here is derived from an EMBL/GenBank/DDBJ whole genome shotgun (WGS) entry which is preliminary data.</text>
</comment>
<evidence type="ECO:0000256" key="1">
    <source>
        <dbReference type="SAM" id="SignalP"/>
    </source>
</evidence>
<dbReference type="CDD" id="cd23415">
    <property type="entry name" value="beta-trefoil_Ricin_AH"/>
    <property type="match status" value="1"/>
</dbReference>
<sequence>MRRSILTAIAAFVAIVATQLAVVQPAAAVPGGDWLKNGGSNLCLDGSASQGVRMMTCSTTSKYQRWTPAFHDPYDLEPIALRNEAYSDMCLDGSVSSGARLLPCNKKPWQIWSFGGMPSLMNDAYGFDKALDGSASHGVRMNDRAYDSPYQTWRFVIVRT</sequence>
<dbReference type="AlphaFoldDB" id="A0A8J3YH89"/>
<dbReference type="PROSITE" id="PS50231">
    <property type="entry name" value="RICIN_B_LECTIN"/>
    <property type="match status" value="1"/>
</dbReference>
<dbReference type="Gene3D" id="2.80.10.50">
    <property type="match status" value="1"/>
</dbReference>
<feature type="chain" id="PRO_5035269801" description="Ricin B lectin domain-containing protein" evidence="1">
    <location>
        <begin position="29"/>
        <end position="160"/>
    </location>
</feature>
<accession>A0A8J3YH89</accession>
<dbReference type="InterPro" id="IPR035992">
    <property type="entry name" value="Ricin_B-like_lectins"/>
</dbReference>
<protein>
    <recommendedName>
        <fullName evidence="2">Ricin B lectin domain-containing protein</fullName>
    </recommendedName>
</protein>
<evidence type="ECO:0000259" key="2">
    <source>
        <dbReference type="Pfam" id="PF00652"/>
    </source>
</evidence>
<feature type="signal peptide" evidence="1">
    <location>
        <begin position="1"/>
        <end position="28"/>
    </location>
</feature>
<proteinExistence type="predicted"/>
<evidence type="ECO:0000313" key="4">
    <source>
        <dbReference type="Proteomes" id="UP000619260"/>
    </source>
</evidence>
<dbReference type="Pfam" id="PF00652">
    <property type="entry name" value="Ricin_B_lectin"/>
    <property type="match status" value="1"/>
</dbReference>
<keyword evidence="1" id="KW-0732">Signal</keyword>
<dbReference type="Proteomes" id="UP000619260">
    <property type="component" value="Unassembled WGS sequence"/>
</dbReference>
<gene>
    <name evidence="3" type="ORF">Val02_12730</name>
</gene>
<evidence type="ECO:0000313" key="3">
    <source>
        <dbReference type="EMBL" id="GIJ44387.1"/>
    </source>
</evidence>
<name>A0A8J3YH89_9ACTN</name>
<reference evidence="3" key="1">
    <citation type="submission" date="2021-01" db="EMBL/GenBank/DDBJ databases">
        <title>Whole genome shotgun sequence of Virgisporangium aliadipatigenens NBRC 105644.</title>
        <authorList>
            <person name="Komaki H."/>
            <person name="Tamura T."/>
        </authorList>
    </citation>
    <scope>NUCLEOTIDE SEQUENCE</scope>
    <source>
        <strain evidence="3">NBRC 105644</strain>
    </source>
</reference>
<dbReference type="SUPFAM" id="SSF50370">
    <property type="entry name" value="Ricin B-like lectins"/>
    <property type="match status" value="1"/>
</dbReference>
<dbReference type="EMBL" id="BOPF01000003">
    <property type="protein sequence ID" value="GIJ44387.1"/>
    <property type="molecule type" value="Genomic_DNA"/>
</dbReference>
<dbReference type="InterPro" id="IPR000772">
    <property type="entry name" value="Ricin_B_lectin"/>
</dbReference>
<dbReference type="RefSeq" id="WP_203897932.1">
    <property type="nucleotide sequence ID" value="NZ_BOPF01000003.1"/>
</dbReference>
<keyword evidence="4" id="KW-1185">Reference proteome</keyword>
<feature type="domain" description="Ricin B lectin" evidence="2">
    <location>
        <begin position="35"/>
        <end position="153"/>
    </location>
</feature>
<organism evidence="3 4">
    <name type="scientific">Virgisporangium aliadipatigenens</name>
    <dbReference type="NCBI Taxonomy" id="741659"/>
    <lineage>
        <taxon>Bacteria</taxon>
        <taxon>Bacillati</taxon>
        <taxon>Actinomycetota</taxon>
        <taxon>Actinomycetes</taxon>
        <taxon>Micromonosporales</taxon>
        <taxon>Micromonosporaceae</taxon>
        <taxon>Virgisporangium</taxon>
    </lineage>
</organism>